<proteinExistence type="evidence at transcript level"/>
<feature type="non-terminal residue" evidence="1">
    <location>
        <position position="61"/>
    </location>
</feature>
<dbReference type="AlphaFoldDB" id="G0ZTB7"/>
<name>G0ZTB7_FAGEA</name>
<accession>G0ZTB7</accession>
<feature type="non-terminal residue" evidence="1">
    <location>
        <position position="1"/>
    </location>
</feature>
<organism evidence="1">
    <name type="scientific">Fagopyrum esculentum subsp. ancestrale</name>
    <name type="common">Wild buckwheat</name>
    <dbReference type="NCBI Taxonomy" id="180217"/>
    <lineage>
        <taxon>Eukaryota</taxon>
        <taxon>Viridiplantae</taxon>
        <taxon>Streptophyta</taxon>
        <taxon>Embryophyta</taxon>
        <taxon>Tracheophyta</taxon>
        <taxon>Spermatophyta</taxon>
        <taxon>Magnoliopsida</taxon>
        <taxon>eudicotyledons</taxon>
        <taxon>Gunneridae</taxon>
        <taxon>Pentapetalae</taxon>
        <taxon>Caryophyllales</taxon>
        <taxon>Polygonaceae</taxon>
        <taxon>Polygonoideae</taxon>
        <taxon>Fagopyreae</taxon>
        <taxon>Fagopyrum</taxon>
    </lineage>
</organism>
<reference evidence="1" key="1">
    <citation type="journal article" date="2011" name="PLoS ONE">
        <title>Selection and Validation of Reference Genes for Quantitative Real-Time PCR in Buckwheat (Fagopyrum esculentum) Based on Transcriptome Sequence Data.</title>
        <authorList>
            <person name="Demidenko N.V."/>
            <person name="Logacheva M.D."/>
            <person name="Penin A.A."/>
        </authorList>
    </citation>
    <scope>NUCLEOTIDE SEQUENCE</scope>
</reference>
<evidence type="ECO:0000313" key="1">
    <source>
        <dbReference type="EMBL" id="AEJ54431.1"/>
    </source>
</evidence>
<protein>
    <submittedName>
        <fullName evidence="1">Clathrin adaptor complexes medium subunit family protein</fullName>
    </submittedName>
</protein>
<dbReference type="EMBL" id="JF343811">
    <property type="protein sequence ID" value="AEJ54431.1"/>
    <property type="molecule type" value="mRNA"/>
</dbReference>
<sequence>DPLADKALAIKTCNRVCQWVRQSVSCHLMDEFELMKYRITEGVISPFDVLPTIKELGRTRM</sequence>